<dbReference type="SUPFAM" id="SSF46689">
    <property type="entry name" value="Homeodomain-like"/>
    <property type="match status" value="1"/>
</dbReference>
<organism evidence="7 8">
    <name type="scientific">Kibdelosporangium banguiense</name>
    <dbReference type="NCBI Taxonomy" id="1365924"/>
    <lineage>
        <taxon>Bacteria</taxon>
        <taxon>Bacillati</taxon>
        <taxon>Actinomycetota</taxon>
        <taxon>Actinomycetes</taxon>
        <taxon>Pseudonocardiales</taxon>
        <taxon>Pseudonocardiaceae</taxon>
        <taxon>Kibdelosporangium</taxon>
    </lineage>
</organism>
<dbReference type="PRINTS" id="PR00455">
    <property type="entry name" value="HTHTETR"/>
</dbReference>
<dbReference type="Proteomes" id="UP001519332">
    <property type="component" value="Unassembled WGS sequence"/>
</dbReference>
<dbReference type="InterPro" id="IPR036271">
    <property type="entry name" value="Tet_transcr_reg_TetR-rel_C_sf"/>
</dbReference>
<evidence type="ECO:0000256" key="1">
    <source>
        <dbReference type="ARBA" id="ARBA00022491"/>
    </source>
</evidence>
<keyword evidence="3 5" id="KW-0238">DNA-binding</keyword>
<dbReference type="PANTHER" id="PTHR30055:SF234">
    <property type="entry name" value="HTH-TYPE TRANSCRIPTIONAL REGULATOR BETI"/>
    <property type="match status" value="1"/>
</dbReference>
<dbReference type="RefSeq" id="WP_209645801.1">
    <property type="nucleotide sequence ID" value="NZ_JAGINW010000001.1"/>
</dbReference>
<accession>A0ABS4TX08</accession>
<feature type="domain" description="HTH tetR-type" evidence="6">
    <location>
        <begin position="11"/>
        <end position="71"/>
    </location>
</feature>
<dbReference type="InterPro" id="IPR001647">
    <property type="entry name" value="HTH_TetR"/>
</dbReference>
<dbReference type="InterPro" id="IPR039538">
    <property type="entry name" value="BetI_C"/>
</dbReference>
<evidence type="ECO:0000256" key="5">
    <source>
        <dbReference type="PROSITE-ProRule" id="PRU00335"/>
    </source>
</evidence>
<evidence type="ECO:0000259" key="6">
    <source>
        <dbReference type="PROSITE" id="PS50977"/>
    </source>
</evidence>
<evidence type="ECO:0000313" key="8">
    <source>
        <dbReference type="Proteomes" id="UP001519332"/>
    </source>
</evidence>
<dbReference type="InterPro" id="IPR009057">
    <property type="entry name" value="Homeodomain-like_sf"/>
</dbReference>
<dbReference type="SUPFAM" id="SSF48498">
    <property type="entry name" value="Tetracyclin repressor-like, C-terminal domain"/>
    <property type="match status" value="1"/>
</dbReference>
<evidence type="ECO:0000256" key="2">
    <source>
        <dbReference type="ARBA" id="ARBA00023015"/>
    </source>
</evidence>
<dbReference type="Gene3D" id="1.10.357.10">
    <property type="entry name" value="Tetracycline Repressor, domain 2"/>
    <property type="match status" value="1"/>
</dbReference>
<keyword evidence="1" id="KW-0678">Repressor</keyword>
<evidence type="ECO:0000313" key="7">
    <source>
        <dbReference type="EMBL" id="MBP2328903.1"/>
    </source>
</evidence>
<gene>
    <name evidence="7" type="ORF">JOF56_009288</name>
</gene>
<dbReference type="PANTHER" id="PTHR30055">
    <property type="entry name" value="HTH-TYPE TRANSCRIPTIONAL REGULATOR RUTR"/>
    <property type="match status" value="1"/>
</dbReference>
<dbReference type="InterPro" id="IPR050109">
    <property type="entry name" value="HTH-type_TetR-like_transc_reg"/>
</dbReference>
<comment type="caution">
    <text evidence="7">The sequence shown here is derived from an EMBL/GenBank/DDBJ whole genome shotgun (WGS) entry which is preliminary data.</text>
</comment>
<name>A0ABS4TX08_9PSEU</name>
<keyword evidence="4" id="KW-0804">Transcription</keyword>
<dbReference type="EMBL" id="JAGINW010000001">
    <property type="protein sequence ID" value="MBP2328903.1"/>
    <property type="molecule type" value="Genomic_DNA"/>
</dbReference>
<keyword evidence="8" id="KW-1185">Reference proteome</keyword>
<dbReference type="PROSITE" id="PS50977">
    <property type="entry name" value="HTH_TETR_2"/>
    <property type="match status" value="1"/>
</dbReference>
<dbReference type="Pfam" id="PF13977">
    <property type="entry name" value="TetR_C_6"/>
    <property type="match status" value="1"/>
</dbReference>
<evidence type="ECO:0000256" key="3">
    <source>
        <dbReference type="ARBA" id="ARBA00023125"/>
    </source>
</evidence>
<proteinExistence type="predicted"/>
<protein>
    <submittedName>
        <fullName evidence="7">AcrR family transcriptional regulator</fullName>
    </submittedName>
</protein>
<keyword evidence="2" id="KW-0805">Transcription regulation</keyword>
<evidence type="ECO:0000256" key="4">
    <source>
        <dbReference type="ARBA" id="ARBA00023163"/>
    </source>
</evidence>
<reference evidence="7 8" key="1">
    <citation type="submission" date="2021-03" db="EMBL/GenBank/DDBJ databases">
        <title>Sequencing the genomes of 1000 actinobacteria strains.</title>
        <authorList>
            <person name="Klenk H.-P."/>
        </authorList>
    </citation>
    <scope>NUCLEOTIDE SEQUENCE [LARGE SCALE GENOMIC DNA]</scope>
    <source>
        <strain evidence="7 8">DSM 46670</strain>
    </source>
</reference>
<feature type="DNA-binding region" description="H-T-H motif" evidence="5">
    <location>
        <begin position="34"/>
        <end position="53"/>
    </location>
</feature>
<sequence>MTSEPIGAPEKDRQERILDAVLGLLSRQGISGVSMRAVAREAGVALGLVNYYYADKTSLISAALRRIEEQDITLVEPDPSLAPEDRLRAALRRVADPEFLTTEYLSLRLQLWALAQADEAFADINTTAQKRYRTGLAQLIRGARPELSRRDCNRRAADVDVVQNGMWLTALLGLDRASLQRAVTLCEEIALAP</sequence>
<dbReference type="Pfam" id="PF00440">
    <property type="entry name" value="TetR_N"/>
    <property type="match status" value="1"/>
</dbReference>